<keyword evidence="6 8" id="KW-1133">Transmembrane helix</keyword>
<evidence type="ECO:0000256" key="7">
    <source>
        <dbReference type="ARBA" id="ARBA00023136"/>
    </source>
</evidence>
<dbReference type="EMBL" id="JAZAQF010000059">
    <property type="protein sequence ID" value="MFG3818053.1"/>
    <property type="molecule type" value="Genomic_DNA"/>
</dbReference>
<feature type="transmembrane region" description="Helical" evidence="8">
    <location>
        <begin position="398"/>
        <end position="421"/>
    </location>
</feature>
<evidence type="ECO:0000256" key="8">
    <source>
        <dbReference type="SAM" id="Phobius"/>
    </source>
</evidence>
<evidence type="ECO:0000256" key="6">
    <source>
        <dbReference type="ARBA" id="ARBA00022989"/>
    </source>
</evidence>
<evidence type="ECO:0000313" key="12">
    <source>
        <dbReference type="Proteomes" id="UP001604335"/>
    </source>
</evidence>
<feature type="transmembrane region" description="Helical" evidence="8">
    <location>
        <begin position="323"/>
        <end position="344"/>
    </location>
</feature>
<evidence type="ECO:0000259" key="9">
    <source>
        <dbReference type="Pfam" id="PF00535"/>
    </source>
</evidence>
<dbReference type="SUPFAM" id="SSF53448">
    <property type="entry name" value="Nucleotide-diphospho-sugar transferases"/>
    <property type="match status" value="1"/>
</dbReference>
<protein>
    <submittedName>
        <fullName evidence="11">Glycosyltransferase</fullName>
        <ecNumber evidence="11">2.4.-.-</ecNumber>
    </submittedName>
</protein>
<evidence type="ECO:0000256" key="2">
    <source>
        <dbReference type="ARBA" id="ARBA00006739"/>
    </source>
</evidence>
<dbReference type="EC" id="2.4.-.-" evidence="11"/>
<feature type="transmembrane region" description="Helical" evidence="8">
    <location>
        <begin position="427"/>
        <end position="444"/>
    </location>
</feature>
<accession>A0ABW7CA63</accession>
<proteinExistence type="inferred from homology"/>
<dbReference type="InterPro" id="IPR029044">
    <property type="entry name" value="Nucleotide-diphossugar_trans"/>
</dbReference>
<evidence type="ECO:0000256" key="3">
    <source>
        <dbReference type="ARBA" id="ARBA00022676"/>
    </source>
</evidence>
<evidence type="ECO:0000313" key="11">
    <source>
        <dbReference type="EMBL" id="MFG3818053.1"/>
    </source>
</evidence>
<comment type="similarity">
    <text evidence="2">Belongs to the glycosyltransferase 2 family.</text>
</comment>
<comment type="caution">
    <text evidence="11">The sequence shown here is derived from an EMBL/GenBank/DDBJ whole genome shotgun (WGS) entry which is preliminary data.</text>
</comment>
<keyword evidence="7 8" id="KW-0472">Membrane</keyword>
<organism evidence="11 12">
    <name type="scientific">Limnothrix redekei LRLZ20PSL1</name>
    <dbReference type="NCBI Taxonomy" id="3112953"/>
    <lineage>
        <taxon>Bacteria</taxon>
        <taxon>Bacillati</taxon>
        <taxon>Cyanobacteriota</taxon>
        <taxon>Cyanophyceae</taxon>
        <taxon>Pseudanabaenales</taxon>
        <taxon>Pseudanabaenaceae</taxon>
        <taxon>Limnothrix</taxon>
    </lineage>
</organism>
<keyword evidence="12" id="KW-1185">Reference proteome</keyword>
<keyword evidence="3 11" id="KW-0328">Glycosyltransferase</keyword>
<sequence>MGMMPTLRPTLRSMEAVPTGELCIDPLPDLLLHQSTWGEPTTAEFQIEIRHADHLQQPLNLDQAIAQFSDLSPRGGKLTVMARSLRFSLVIPTYEEAENIEALVRSLVAVLDPVLPHDYEIIVVDDNSTDRTWKIAQELTAEFPQLRVLCRHYERGLATAVIRGWQVAKGEILGVIDGDGQHDEQLLPEMVAQILAGADLVAASRNDPGGGISDWSLWRRLTSRGAQILGLTLLPDVVGRLSDPLSGYFVLKRSAIAQKILNPLGYKILIEVLAKGDFGRVKTLPYEFRERQSGETKVTWYHAIDYFAHLLRLRLDRFPVQRFIRFGIVGFSGVIVDMAVLYALSDPSTLAWGLTRSKIIAAEVAILNNFWWNDRWTFRDLSQRQTGFRRRLERFLKFNLICLMGLILNVLILNLFFNVIFAGQYRYLANLIAISLVTFWNFWLNTKLSWRVTDRDRAELPNP</sequence>
<dbReference type="PANTHER" id="PTHR43398">
    <property type="entry name" value="DOLICHOL-PHOSPHATE MANNOSYLTRANSFERASE SUBUNIT 1"/>
    <property type="match status" value="1"/>
</dbReference>
<evidence type="ECO:0000256" key="1">
    <source>
        <dbReference type="ARBA" id="ARBA00004141"/>
    </source>
</evidence>
<dbReference type="Pfam" id="PF00535">
    <property type="entry name" value="Glycos_transf_2"/>
    <property type="match status" value="1"/>
</dbReference>
<dbReference type="InterPro" id="IPR007267">
    <property type="entry name" value="GtrA_DPMS_TM"/>
</dbReference>
<evidence type="ECO:0000256" key="5">
    <source>
        <dbReference type="ARBA" id="ARBA00022692"/>
    </source>
</evidence>
<dbReference type="PANTHER" id="PTHR43398:SF1">
    <property type="entry name" value="DOLICHOL-PHOSPHATE MANNOSYLTRANSFERASE SUBUNIT 1"/>
    <property type="match status" value="1"/>
</dbReference>
<dbReference type="InterPro" id="IPR039528">
    <property type="entry name" value="DPM1-like"/>
</dbReference>
<dbReference type="Pfam" id="PF04138">
    <property type="entry name" value="GtrA_DPMS_TM"/>
    <property type="match status" value="1"/>
</dbReference>
<feature type="domain" description="Glycosyltransferase 2-like" evidence="9">
    <location>
        <begin position="88"/>
        <end position="220"/>
    </location>
</feature>
<keyword evidence="4 11" id="KW-0808">Transferase</keyword>
<dbReference type="GO" id="GO:0016757">
    <property type="term" value="F:glycosyltransferase activity"/>
    <property type="evidence" value="ECO:0007669"/>
    <property type="project" value="UniProtKB-KW"/>
</dbReference>
<evidence type="ECO:0000259" key="10">
    <source>
        <dbReference type="Pfam" id="PF04138"/>
    </source>
</evidence>
<evidence type="ECO:0000256" key="4">
    <source>
        <dbReference type="ARBA" id="ARBA00022679"/>
    </source>
</evidence>
<dbReference type="Proteomes" id="UP001604335">
    <property type="component" value="Unassembled WGS sequence"/>
</dbReference>
<name>A0ABW7CA63_9CYAN</name>
<reference evidence="12" key="1">
    <citation type="journal article" date="2024" name="Algal Res.">
        <title>Biochemical, toxicological and genomic investigation of a high-biomass producing Limnothrix strain isolated from Italian shallow drinking water reservoir.</title>
        <authorList>
            <person name="Simonazzi M."/>
            <person name="Shishido T.K."/>
            <person name="Delbaje E."/>
            <person name="Wahlsten M."/>
            <person name="Fewer D.P."/>
            <person name="Sivonen K."/>
            <person name="Pezzolesi L."/>
            <person name="Pistocchi R."/>
        </authorList>
    </citation>
    <scope>NUCLEOTIDE SEQUENCE [LARGE SCALE GENOMIC DNA]</scope>
    <source>
        <strain evidence="12">LRLZ20PSL1</strain>
    </source>
</reference>
<dbReference type="Gene3D" id="3.90.550.10">
    <property type="entry name" value="Spore Coat Polysaccharide Biosynthesis Protein SpsA, Chain A"/>
    <property type="match status" value="1"/>
</dbReference>
<dbReference type="CDD" id="cd06442">
    <property type="entry name" value="DPM1_like"/>
    <property type="match status" value="1"/>
</dbReference>
<comment type="subcellular location">
    <subcellularLocation>
        <location evidence="1">Membrane</location>
        <topology evidence="1">Multi-pass membrane protein</topology>
    </subcellularLocation>
</comment>
<dbReference type="InterPro" id="IPR001173">
    <property type="entry name" value="Glyco_trans_2-like"/>
</dbReference>
<gene>
    <name evidence="11" type="ORF">VPK24_10440</name>
</gene>
<feature type="domain" description="GtrA/DPMS transmembrane" evidence="10">
    <location>
        <begin position="325"/>
        <end position="450"/>
    </location>
</feature>
<keyword evidence="5 8" id="KW-0812">Transmembrane</keyword>